<feature type="transmembrane region" description="Helical" evidence="5">
    <location>
        <begin position="191"/>
        <end position="220"/>
    </location>
</feature>
<evidence type="ECO:0000313" key="7">
    <source>
        <dbReference type="Ensembl" id="ENSSSCP00035042537.1"/>
    </source>
</evidence>
<dbReference type="Pfam" id="PF00916">
    <property type="entry name" value="Sulfate_transp"/>
    <property type="match status" value="1"/>
</dbReference>
<evidence type="ECO:0000259" key="6">
    <source>
        <dbReference type="Pfam" id="PF00916"/>
    </source>
</evidence>
<evidence type="ECO:0000256" key="4">
    <source>
        <dbReference type="ARBA" id="ARBA00023136"/>
    </source>
</evidence>
<evidence type="ECO:0000313" key="8">
    <source>
        <dbReference type="Proteomes" id="UP000694720"/>
    </source>
</evidence>
<evidence type="ECO:0000256" key="3">
    <source>
        <dbReference type="ARBA" id="ARBA00022989"/>
    </source>
</evidence>
<dbReference type="InterPro" id="IPR001902">
    <property type="entry name" value="SLC26A/SulP_fam"/>
</dbReference>
<feature type="transmembrane region" description="Helical" evidence="5">
    <location>
        <begin position="94"/>
        <end position="113"/>
    </location>
</feature>
<feature type="domain" description="SLC26A/SulP transporter" evidence="6">
    <location>
        <begin position="98"/>
        <end position="312"/>
    </location>
</feature>
<organism evidence="7 8">
    <name type="scientific">Sus scrofa</name>
    <name type="common">Pig</name>
    <dbReference type="NCBI Taxonomy" id="9823"/>
    <lineage>
        <taxon>Eukaryota</taxon>
        <taxon>Metazoa</taxon>
        <taxon>Chordata</taxon>
        <taxon>Craniata</taxon>
        <taxon>Vertebrata</taxon>
        <taxon>Euteleostomi</taxon>
        <taxon>Mammalia</taxon>
        <taxon>Eutheria</taxon>
        <taxon>Laurasiatheria</taxon>
        <taxon>Artiodactyla</taxon>
        <taxon>Suina</taxon>
        <taxon>Suidae</taxon>
        <taxon>Sus</taxon>
    </lineage>
</organism>
<dbReference type="PANTHER" id="PTHR11814">
    <property type="entry name" value="SULFATE TRANSPORTER"/>
    <property type="match status" value="1"/>
</dbReference>
<dbReference type="AlphaFoldDB" id="A0A8D1BAY9"/>
<reference evidence="7" key="1">
    <citation type="submission" date="2025-08" db="UniProtKB">
        <authorList>
            <consortium name="Ensembl"/>
        </authorList>
    </citation>
    <scope>IDENTIFICATION</scope>
</reference>
<comment type="subcellular location">
    <subcellularLocation>
        <location evidence="1">Membrane</location>
        <topology evidence="1">Multi-pass membrane protein</topology>
    </subcellularLocation>
</comment>
<evidence type="ECO:0000256" key="1">
    <source>
        <dbReference type="ARBA" id="ARBA00004141"/>
    </source>
</evidence>
<dbReference type="InterPro" id="IPR011547">
    <property type="entry name" value="SLC26A/SulP_dom"/>
</dbReference>
<dbReference type="Ensembl" id="ENSSSCT00035100223.1">
    <property type="protein sequence ID" value="ENSSSCP00035042537.1"/>
    <property type="gene ID" value="ENSSSCG00035073835.1"/>
</dbReference>
<evidence type="ECO:0000256" key="2">
    <source>
        <dbReference type="ARBA" id="ARBA00022692"/>
    </source>
</evidence>
<sequence length="525" mass="56707">MSGLRSTRTCPGLGEASDLKYPLGSKFREPLTQARFQQLFGDAEQDSELRAEPRWSRLRRQWRRRRASACSGPGAWRLLLARLPPLRWLPHYRWRAWLLGDAVAGVTVGIVHVPQGMAFALLTSVPPVFGLYTSFFPVLIYTLLGTGRHLSTGTFAVLSLMTGSAVERLVPEPLERNLSAIEREQLDAQRVGAAAAMAFGSGALMLGMFALQLGVLATFLSEPVVKALTSGAALHVLVSQLPSLLGLPLPRQIGCFALFKTLAAVLTELPRSSPAELTISALSLALLVPVKELNVRFRDRLPTPIPGEIVMVRMTPRCQPGALHRPCPFGRNLAAAAPSWSAERSQTRGPVHTGTFPGLFPEHFGPQKSPTHTVVPSLKAGSRPSSSLQRPLAVSLATTPVLPSLPSPGPSLLNSTVYLSSHVHLHFFPSPTKQVLLVSKDTQYIPSYNPALLLRMALQYLLISTIPHSSSLLLPGPSLFIAPGIYHSSFPSPLSFTLNQPSGTRPNHIPAPLVTGLLQPPNPAS</sequence>
<proteinExistence type="predicted"/>
<keyword evidence="2 5" id="KW-0812">Transmembrane</keyword>
<keyword evidence="4 5" id="KW-0472">Membrane</keyword>
<keyword evidence="3 5" id="KW-1133">Transmembrane helix</keyword>
<dbReference type="GO" id="GO:0055085">
    <property type="term" value="P:transmembrane transport"/>
    <property type="evidence" value="ECO:0007669"/>
    <property type="project" value="InterPro"/>
</dbReference>
<protein>
    <recommendedName>
        <fullName evidence="6">SLC26A/SulP transporter domain-containing protein</fullName>
    </recommendedName>
</protein>
<name>A0A8D1BAY9_PIG</name>
<dbReference type="Proteomes" id="UP000694720">
    <property type="component" value="Unplaced"/>
</dbReference>
<dbReference type="GO" id="GO:0016020">
    <property type="term" value="C:membrane"/>
    <property type="evidence" value="ECO:0007669"/>
    <property type="project" value="UniProtKB-SubCell"/>
</dbReference>
<evidence type="ECO:0000256" key="5">
    <source>
        <dbReference type="SAM" id="Phobius"/>
    </source>
</evidence>
<accession>A0A8D1BAY9</accession>
<feature type="transmembrane region" description="Helical" evidence="5">
    <location>
        <begin position="120"/>
        <end position="144"/>
    </location>
</feature>